<evidence type="ECO:0000256" key="1">
    <source>
        <dbReference type="SAM" id="MobiDB-lite"/>
    </source>
</evidence>
<dbReference type="Pfam" id="PF04860">
    <property type="entry name" value="Phage_portal"/>
    <property type="match status" value="1"/>
</dbReference>
<accession>A0A9X4LY93</accession>
<gene>
    <name evidence="2" type="ORF">NVS88_03165</name>
</gene>
<dbReference type="InterPro" id="IPR006944">
    <property type="entry name" value="Phage/GTA_portal"/>
</dbReference>
<keyword evidence="3" id="KW-1185">Reference proteome</keyword>
<name>A0A9X4LY93_9ACTN</name>
<sequence>MLLSDGRSVPVAPQALAELVPLTQTGYYYPEAVGLELERRFAMYGQLYAQQPWVRAVVDKRANSVARVSINVWDESPANGKVLDQSGPYAKLMSKPCQFLDTFTFWFWLVAMIDVFGEAYLVKARGVGGRPVGLIPMHPSRVAIKRAPDTGAYVYTFQLGPGAGDGLMTYDEQDVIPFRLFNPNKLERGLSRLEALRSTLLAEDSSRTAVSSMWRNAGRPNMVLSTDKKLSRDAKLRLRESWDAMYAGSDNAGNTAVLEEGMSAIQMQMNAVDMEFVQARQLNREEVCGVFDMPPPVVQILDHATFSNITEQMRSLYRDSMAPLIEFIESTLDAYLGVEFNGQKFARFAVGEILRGDIETRATTAIALVANGIMKPAEARPWFDLNDAGPIADKLYANSAIQELGKPTEQIRLTGAVENDPDGIAVDPLAALPAAGGGTSVPSTQPGKPPTAVPALTSSTPSAPMPKHYRSLMGAVSRGKSLEHAARDIYAKHPDDAEEILASVRLAIERTRNA</sequence>
<dbReference type="NCBIfam" id="TIGR01537">
    <property type="entry name" value="portal_HK97"/>
    <property type="match status" value="1"/>
</dbReference>
<organism evidence="2 3">
    <name type="scientific">Speluncibacter jeojiensis</name>
    <dbReference type="NCBI Taxonomy" id="2710754"/>
    <lineage>
        <taxon>Bacteria</taxon>
        <taxon>Bacillati</taxon>
        <taxon>Actinomycetota</taxon>
        <taxon>Actinomycetes</taxon>
        <taxon>Mycobacteriales</taxon>
        <taxon>Speluncibacteraceae</taxon>
        <taxon>Speluncibacter</taxon>
    </lineage>
</organism>
<dbReference type="EMBL" id="JANRHA010000001">
    <property type="protein sequence ID" value="MDG3013555.1"/>
    <property type="molecule type" value="Genomic_DNA"/>
</dbReference>
<evidence type="ECO:0000313" key="3">
    <source>
        <dbReference type="Proteomes" id="UP001152755"/>
    </source>
</evidence>
<dbReference type="RefSeq" id="WP_277835110.1">
    <property type="nucleotide sequence ID" value="NZ_JAAIVF010000007.1"/>
</dbReference>
<dbReference type="AlphaFoldDB" id="A0A9X4LY93"/>
<comment type="caution">
    <text evidence="2">The sequence shown here is derived from an EMBL/GenBank/DDBJ whole genome shotgun (WGS) entry which is preliminary data.</text>
</comment>
<dbReference type="InterPro" id="IPR006427">
    <property type="entry name" value="Portal_HK97"/>
</dbReference>
<dbReference type="Proteomes" id="UP001152755">
    <property type="component" value="Unassembled WGS sequence"/>
</dbReference>
<proteinExistence type="predicted"/>
<reference evidence="2" key="1">
    <citation type="submission" date="2022-08" db="EMBL/GenBank/DDBJ databases">
        <title>Genome analysis of Corynebacteriales strain.</title>
        <authorList>
            <person name="Lee S.D."/>
        </authorList>
    </citation>
    <scope>NUCLEOTIDE SEQUENCE</scope>
    <source>
        <strain evidence="2">D3-21</strain>
    </source>
</reference>
<feature type="region of interest" description="Disordered" evidence="1">
    <location>
        <begin position="435"/>
        <end position="465"/>
    </location>
</feature>
<protein>
    <submittedName>
        <fullName evidence="2">Phage portal protein</fullName>
    </submittedName>
</protein>
<evidence type="ECO:0000313" key="2">
    <source>
        <dbReference type="EMBL" id="MDG3013555.1"/>
    </source>
</evidence>